<accession>A0A508ZZA0</accession>
<dbReference type="EMBL" id="CABFNL010000003">
    <property type="protein sequence ID" value="VUA80521.1"/>
    <property type="molecule type" value="Genomic_DNA"/>
</dbReference>
<reference evidence="1" key="1">
    <citation type="submission" date="2018-06" db="EMBL/GenBank/DDBJ databases">
        <authorList>
            <consortium name="Pathogen Informatics"/>
        </authorList>
    </citation>
    <scope>NUCLEOTIDE SEQUENCE</scope>
    <source>
        <strain evidence="1">NCTC11678</strain>
    </source>
</reference>
<dbReference type="AlphaFoldDB" id="A0A508ZZA0"/>
<organism evidence="1">
    <name type="scientific">Klebsiella pneumoniae</name>
    <dbReference type="NCBI Taxonomy" id="573"/>
    <lineage>
        <taxon>Bacteria</taxon>
        <taxon>Pseudomonadati</taxon>
        <taxon>Pseudomonadota</taxon>
        <taxon>Gammaproteobacteria</taxon>
        <taxon>Enterobacterales</taxon>
        <taxon>Enterobacteriaceae</taxon>
        <taxon>Klebsiella/Raoultella group</taxon>
        <taxon>Klebsiella</taxon>
        <taxon>Klebsiella pneumoniae complex</taxon>
    </lineage>
</organism>
<proteinExistence type="predicted"/>
<name>A0A508ZZA0_KLEPN</name>
<evidence type="ECO:0000313" key="1">
    <source>
        <dbReference type="EMBL" id="VUA80521.1"/>
    </source>
</evidence>
<sequence>MNKYIRSTGLYAFLFPASLKAPGQTAAEKIEKLKPEFIHRERRLEIYLELFIVFLTAGALLFWIMRFLFNLCVADWIASGDLRVKDLWNIMMYAIPYALMAVGVGFFVAGVTLAIRNFFSYHLKTLFILRNDRVKKKMLCVMEDRMRIKLLSLFCGAALGLSFSAAADVNGDMNQFFNKLGFASNTSQPQVWQGQAAGYASGGSLYARTQVKTIQLVSMTLPDINAGCGGIDAYLGSFSFINSEQLQRFGKQIMSNAAGYFFDLALQTTVPEIKTAKDFLQKMASDINSMNLSSCQAAQGIVGGLFPRTQVAQQKVCQDIAGESNIFADWAASRQGCSVGGQMDKVQDKASDKDKERVMKNINIMWDALSKNRLFDGNKELKEFVMTLTGTLIFGENSEITPLPARTTDQDLIKAMMEGGTAKIYHCNDSDKCLKVVADATVTITSSKALKSQISALLSSIQNKAVADEKLTDQEKGFISSTTIPVFKYLVDPQMLGVSNSLIYQLTDYIGYDILLQYIQELIQQARAMISTGNYPQSTMDMIMENLNQASVQIAAFQSRVQVQQDALLVVDRQMSYMRQQVSARMMTRYQNNYHFGGNQ</sequence>
<gene>
    <name evidence="1" type="primary">traH</name>
    <name evidence="1" type="ORF">NCTC11678_05271</name>
</gene>
<protein>
    <submittedName>
        <fullName evidence="1">Conjugal transfer pilus assembly protein TraH</fullName>
    </submittedName>
</protein>
<dbReference type="InterPro" id="IPR010927">
    <property type="entry name" value="T4SS_TraH"/>
</dbReference>
<dbReference type="Pfam" id="PF06122">
    <property type="entry name" value="TraH"/>
    <property type="match status" value="1"/>
</dbReference>
<dbReference type="NCBIfam" id="NF010279">
    <property type="entry name" value="PRK13723.1"/>
    <property type="match status" value="1"/>
</dbReference>
<dbReference type="NCBIfam" id="NF010306">
    <property type="entry name" value="PRK13743.1"/>
    <property type="match status" value="1"/>
</dbReference>